<keyword evidence="6" id="KW-0472">Membrane</keyword>
<keyword evidence="4" id="KW-0677">Repeat</keyword>
<dbReference type="AlphaFoldDB" id="A0ABC8QXM9"/>
<reference evidence="8 11" key="1">
    <citation type="submission" date="2024-02" db="EMBL/GenBank/DDBJ databases">
        <authorList>
            <person name="Vignale AGUSTIN F."/>
            <person name="Sosa J E."/>
            <person name="Modenutti C."/>
        </authorList>
    </citation>
    <scope>NUCLEOTIDE SEQUENCE [LARGE SCALE GENOMIC DNA]</scope>
</reference>
<evidence type="ECO:0000313" key="10">
    <source>
        <dbReference type="EMBL" id="CAK9160137.1"/>
    </source>
</evidence>
<evidence type="ECO:0000313" key="11">
    <source>
        <dbReference type="Proteomes" id="UP001642360"/>
    </source>
</evidence>
<dbReference type="PANTHER" id="PTHR27008:SF596">
    <property type="entry name" value="OS02G0215500 PROTEIN"/>
    <property type="match status" value="1"/>
</dbReference>
<accession>A0ABC8QXM9</accession>
<dbReference type="InterPro" id="IPR000719">
    <property type="entry name" value="Prot_kinase_dom"/>
</dbReference>
<dbReference type="PANTHER" id="PTHR27008">
    <property type="entry name" value="OS04G0122200 PROTEIN"/>
    <property type="match status" value="1"/>
</dbReference>
<keyword evidence="3" id="KW-0812">Transmembrane</keyword>
<dbReference type="InterPro" id="IPR001245">
    <property type="entry name" value="Ser-Thr/Tyr_kinase_cat_dom"/>
</dbReference>
<feature type="non-terminal residue" evidence="8">
    <location>
        <position position="1"/>
    </location>
</feature>
<dbReference type="Proteomes" id="UP001642360">
    <property type="component" value="Unassembled WGS sequence"/>
</dbReference>
<evidence type="ECO:0000256" key="3">
    <source>
        <dbReference type="ARBA" id="ARBA00022692"/>
    </source>
</evidence>
<evidence type="ECO:0000259" key="7">
    <source>
        <dbReference type="PROSITE" id="PS50011"/>
    </source>
</evidence>
<organism evidence="8 11">
    <name type="scientific">Ilex paraguariensis</name>
    <name type="common">yerba mate</name>
    <dbReference type="NCBI Taxonomy" id="185542"/>
    <lineage>
        <taxon>Eukaryota</taxon>
        <taxon>Viridiplantae</taxon>
        <taxon>Streptophyta</taxon>
        <taxon>Embryophyta</taxon>
        <taxon>Tracheophyta</taxon>
        <taxon>Spermatophyta</taxon>
        <taxon>Magnoliopsida</taxon>
        <taxon>eudicotyledons</taxon>
        <taxon>Gunneridae</taxon>
        <taxon>Pentapetalae</taxon>
        <taxon>asterids</taxon>
        <taxon>campanulids</taxon>
        <taxon>Aquifoliales</taxon>
        <taxon>Aquifoliaceae</taxon>
        <taxon>Ilex</taxon>
    </lineage>
</organism>
<comment type="subcellular location">
    <subcellularLocation>
        <location evidence="1">Membrane</location>
    </subcellularLocation>
</comment>
<sequence length="191" mass="21574">KIPKYLVDFQLKILNLSSNDFDGVVPIKGIFKNAIATLLMGNSKLYGDTLELKFPKCNSKKSKKEVKKSRREIFFSQLENSLLKVSYQSLLKATKGFSLDNLMGVGNFSSVYKGVPDQDETFVAVKVLNLSRQGAFKSLLVECKALRNIRNRNLVKVITACSGVDYQGNDFKTLVYEFMANGNLEEWLWPI</sequence>
<dbReference type="PROSITE" id="PS50011">
    <property type="entry name" value="PROTEIN_KINASE_DOM"/>
    <property type="match status" value="1"/>
</dbReference>
<name>A0ABC8QXM9_9AQUA</name>
<evidence type="ECO:0000256" key="2">
    <source>
        <dbReference type="ARBA" id="ARBA00022614"/>
    </source>
</evidence>
<comment type="caution">
    <text evidence="8">The sequence shown here is derived from an EMBL/GenBank/DDBJ whole genome shotgun (WGS) entry which is preliminary data.</text>
</comment>
<keyword evidence="11" id="KW-1185">Reference proteome</keyword>
<evidence type="ECO:0000313" key="9">
    <source>
        <dbReference type="EMBL" id="CAK9138188.1"/>
    </source>
</evidence>
<keyword evidence="5" id="KW-1133">Transmembrane helix</keyword>
<gene>
    <name evidence="10" type="ORF">ILEXP_LOCUS28869</name>
    <name evidence="8" type="ORF">ILEXP_LOCUS4515</name>
    <name evidence="9" type="ORF">ILEXP_LOCUS5284</name>
</gene>
<evidence type="ECO:0000313" key="8">
    <source>
        <dbReference type="EMBL" id="CAK9137494.1"/>
    </source>
</evidence>
<keyword evidence="2" id="KW-0433">Leucine-rich repeat</keyword>
<dbReference type="InterPro" id="IPR011009">
    <property type="entry name" value="Kinase-like_dom_sf"/>
</dbReference>
<evidence type="ECO:0000256" key="6">
    <source>
        <dbReference type="ARBA" id="ARBA00023136"/>
    </source>
</evidence>
<dbReference type="InterPro" id="IPR051809">
    <property type="entry name" value="Plant_receptor-like_S/T_kinase"/>
</dbReference>
<dbReference type="EMBL" id="CAUOFW020000823">
    <property type="protein sequence ID" value="CAK9137494.1"/>
    <property type="molecule type" value="Genomic_DNA"/>
</dbReference>
<dbReference type="Pfam" id="PF07714">
    <property type="entry name" value="PK_Tyr_Ser-Thr"/>
    <property type="match status" value="1"/>
</dbReference>
<protein>
    <recommendedName>
        <fullName evidence="7">Protein kinase domain-containing protein</fullName>
    </recommendedName>
</protein>
<dbReference type="GO" id="GO:0016020">
    <property type="term" value="C:membrane"/>
    <property type="evidence" value="ECO:0007669"/>
    <property type="project" value="UniProtKB-SubCell"/>
</dbReference>
<evidence type="ECO:0000256" key="5">
    <source>
        <dbReference type="ARBA" id="ARBA00022989"/>
    </source>
</evidence>
<dbReference type="SUPFAM" id="SSF56112">
    <property type="entry name" value="Protein kinase-like (PK-like)"/>
    <property type="match status" value="1"/>
</dbReference>
<feature type="domain" description="Protein kinase" evidence="7">
    <location>
        <begin position="97"/>
        <end position="191"/>
    </location>
</feature>
<dbReference type="Gene3D" id="3.30.200.20">
    <property type="entry name" value="Phosphorylase Kinase, domain 1"/>
    <property type="match status" value="1"/>
</dbReference>
<evidence type="ECO:0000256" key="4">
    <source>
        <dbReference type="ARBA" id="ARBA00022737"/>
    </source>
</evidence>
<evidence type="ECO:0000256" key="1">
    <source>
        <dbReference type="ARBA" id="ARBA00004370"/>
    </source>
</evidence>
<proteinExistence type="predicted"/>
<dbReference type="EMBL" id="CAUOFW020000867">
    <property type="protein sequence ID" value="CAK9138188.1"/>
    <property type="molecule type" value="Genomic_DNA"/>
</dbReference>
<dbReference type="FunFam" id="3.30.200.20:FF:000432">
    <property type="entry name" value="LRR receptor-like serine/threonine-protein kinase EFR"/>
    <property type="match status" value="1"/>
</dbReference>
<dbReference type="EMBL" id="CAUOFW020003470">
    <property type="protein sequence ID" value="CAK9160137.1"/>
    <property type="molecule type" value="Genomic_DNA"/>
</dbReference>